<proteinExistence type="predicted"/>
<dbReference type="Proteomes" id="UP000830343">
    <property type="component" value="Chromosome"/>
</dbReference>
<sequence>MTAMQFNEAGQFEGGIYEKVEVTAEVTVRSSIEAHELIITREGSLTIQGKLNAPYIHVEGKLTVEDTIETNEMTIDSTAEVTAGNNVIATNVENKGKFKLIEGLRTEQLHSKGILVARGPVNAEQFKSTGSIQLDNDLTAQDIEIIVAESSNIRYVNGSNVTVKAEREKLLFKDTASKLSVRELDGIEVAVENIVADIVRGTRVVIHNNCTIKTVEYEEDYTYDESSDVYEFAKIKR</sequence>
<keyword evidence="2" id="KW-1185">Reference proteome</keyword>
<evidence type="ECO:0000313" key="1">
    <source>
        <dbReference type="EMBL" id="UOB20363.1"/>
    </source>
</evidence>
<evidence type="ECO:0008006" key="3">
    <source>
        <dbReference type="Google" id="ProtNLM"/>
    </source>
</evidence>
<dbReference type="EMBL" id="CP094348">
    <property type="protein sequence ID" value="UOB20363.1"/>
    <property type="molecule type" value="Genomic_DNA"/>
</dbReference>
<protein>
    <recommendedName>
        <fullName evidence="3">Polymer-forming cytoskeletal protein</fullName>
    </recommendedName>
</protein>
<evidence type="ECO:0000313" key="2">
    <source>
        <dbReference type="Proteomes" id="UP000830343"/>
    </source>
</evidence>
<reference evidence="1" key="1">
    <citation type="submission" date="2022-03" db="EMBL/GenBank/DDBJ databases">
        <authorList>
            <person name="Vrbovska V."/>
            <person name="Kovarovic V."/>
            <person name="Botka T."/>
            <person name="Pantucek R."/>
        </authorList>
    </citation>
    <scope>NUCLEOTIDE SEQUENCE</scope>
    <source>
        <strain evidence="1">CCM 2609</strain>
    </source>
</reference>
<organism evidence="1 2">
    <name type="scientific">Macrococcus armenti</name>
    <dbReference type="NCBI Taxonomy" id="2875764"/>
    <lineage>
        <taxon>Bacteria</taxon>
        <taxon>Bacillati</taxon>
        <taxon>Bacillota</taxon>
        <taxon>Bacilli</taxon>
        <taxon>Bacillales</taxon>
        <taxon>Staphylococcaceae</taxon>
        <taxon>Macrococcus</taxon>
    </lineage>
</organism>
<dbReference type="RefSeq" id="WP_243365731.1">
    <property type="nucleotide sequence ID" value="NZ_CP094348.1"/>
</dbReference>
<accession>A0ABY3ZZF7</accession>
<gene>
    <name evidence="1" type="ORF">MRZ06_10320</name>
</gene>
<name>A0ABY3ZZF7_9STAP</name>
<reference evidence="1" key="2">
    <citation type="submission" date="2022-04" db="EMBL/GenBank/DDBJ databases">
        <title>Antimicrobial genetic elements in methicillin-resistant Macrococcus armenti.</title>
        <authorList>
            <person name="Keller J.E."/>
            <person name="Schwendener S."/>
            <person name="Pantucek R."/>
            <person name="Perreten V."/>
        </authorList>
    </citation>
    <scope>NUCLEOTIDE SEQUENCE</scope>
    <source>
        <strain evidence="1">CCM 2609</strain>
    </source>
</reference>